<sequence>MHTLTFEQIAMLLDIITSIQGYELGYLDFSNQALFFFEDIPGFETIPLSVANDIVGKLWSNYCEQNKNPSVH</sequence>
<proteinExistence type="predicted"/>
<comment type="caution">
    <text evidence="1">The sequence shown here is derived from an EMBL/GenBank/DDBJ whole genome shotgun (WGS) entry which is preliminary data.</text>
</comment>
<protein>
    <submittedName>
        <fullName evidence="1">Uncharacterized protein</fullName>
    </submittedName>
</protein>
<evidence type="ECO:0000313" key="1">
    <source>
        <dbReference type="EMBL" id="GGP17768.1"/>
    </source>
</evidence>
<dbReference type="Proteomes" id="UP000637267">
    <property type="component" value="Unassembled WGS sequence"/>
</dbReference>
<accession>A0ABQ2P4M8</accession>
<gene>
    <name evidence="1" type="ORF">GCM10010970_01450</name>
</gene>
<dbReference type="EMBL" id="BMLX01000001">
    <property type="protein sequence ID" value="GGP17768.1"/>
    <property type="molecule type" value="Genomic_DNA"/>
</dbReference>
<keyword evidence="2" id="KW-1185">Reference proteome</keyword>
<reference evidence="2" key="1">
    <citation type="journal article" date="2019" name="Int. J. Syst. Evol. Microbiol.">
        <title>The Global Catalogue of Microorganisms (GCM) 10K type strain sequencing project: providing services to taxonomists for standard genome sequencing and annotation.</title>
        <authorList>
            <consortium name="The Broad Institute Genomics Platform"/>
            <consortium name="The Broad Institute Genome Sequencing Center for Infectious Disease"/>
            <person name="Wu L."/>
            <person name="Ma J."/>
        </authorList>
    </citation>
    <scope>NUCLEOTIDE SEQUENCE [LARGE SCALE GENOMIC DNA]</scope>
    <source>
        <strain evidence="2">CGMCC 1.8859</strain>
    </source>
</reference>
<evidence type="ECO:0000313" key="2">
    <source>
        <dbReference type="Proteomes" id="UP000637267"/>
    </source>
</evidence>
<dbReference type="RefSeq" id="WP_188701319.1">
    <property type="nucleotide sequence ID" value="NZ_BMLX01000001.1"/>
</dbReference>
<name>A0ABQ2P4M8_9NEIS</name>
<organism evidence="1 2">
    <name type="scientific">Silvimonas iriomotensis</name>
    <dbReference type="NCBI Taxonomy" id="449662"/>
    <lineage>
        <taxon>Bacteria</taxon>
        <taxon>Pseudomonadati</taxon>
        <taxon>Pseudomonadota</taxon>
        <taxon>Betaproteobacteria</taxon>
        <taxon>Neisseriales</taxon>
        <taxon>Chitinibacteraceae</taxon>
        <taxon>Silvimonas</taxon>
    </lineage>
</organism>